<evidence type="ECO:0000256" key="8">
    <source>
        <dbReference type="SAM" id="MobiDB-lite"/>
    </source>
</evidence>
<dbReference type="GO" id="GO:1990904">
    <property type="term" value="C:ribonucleoprotein complex"/>
    <property type="evidence" value="ECO:0007669"/>
    <property type="project" value="UniProtKB-KW"/>
</dbReference>
<comment type="similarity">
    <text evidence="3">Belongs to the NOP16 family.</text>
</comment>
<comment type="function">
    <text evidence="1">Involved in the biogenesis of the 60S ribosomal subunit.</text>
</comment>
<feature type="region of interest" description="Disordered" evidence="8">
    <location>
        <begin position="187"/>
        <end position="207"/>
    </location>
</feature>
<dbReference type="Proteomes" id="UP000664203">
    <property type="component" value="Unassembled WGS sequence"/>
</dbReference>
<sequence length="231" mass="26430">MARPLQKKKNRSSLHRVRQKPKSKHVNVKSNPIVAANWDQSLTLSQNYRRLGLSSKLRAYTGGTEAKTKPTTSESQRKDSLSIPTSHKLSELGTTQVKVTRDPKTGAIVSVQHEKAERENPLDDPLNELSDLEEEEDEDARSSNGRGIIAELEEQARHSRPKRPRMQSQRERQWIERLVEKWGDDWGGMVRDRKLNPQQQTEGDLKRRIGVWKVGKRKRQQGGEGLGMEVD</sequence>
<comment type="subunit">
    <text evidence="4">Component of the pre-66S ribosomal particle.</text>
</comment>
<evidence type="ECO:0000313" key="10">
    <source>
        <dbReference type="Proteomes" id="UP000664203"/>
    </source>
</evidence>
<dbReference type="InterPro" id="IPR019002">
    <property type="entry name" value="Ribosome_biogenesis_Nop16"/>
</dbReference>
<evidence type="ECO:0000313" key="9">
    <source>
        <dbReference type="EMBL" id="CAF9922667.1"/>
    </source>
</evidence>
<dbReference type="GO" id="GO:0042273">
    <property type="term" value="P:ribosomal large subunit biogenesis"/>
    <property type="evidence" value="ECO:0007669"/>
    <property type="project" value="TreeGrafter"/>
</dbReference>
<feature type="region of interest" description="Disordered" evidence="8">
    <location>
        <begin position="1"/>
        <end position="31"/>
    </location>
</feature>
<organism evidence="9 10">
    <name type="scientific">Alectoria fallacina</name>
    <dbReference type="NCBI Taxonomy" id="1903189"/>
    <lineage>
        <taxon>Eukaryota</taxon>
        <taxon>Fungi</taxon>
        <taxon>Dikarya</taxon>
        <taxon>Ascomycota</taxon>
        <taxon>Pezizomycotina</taxon>
        <taxon>Lecanoromycetes</taxon>
        <taxon>OSLEUM clade</taxon>
        <taxon>Lecanoromycetidae</taxon>
        <taxon>Lecanorales</taxon>
        <taxon>Lecanorineae</taxon>
        <taxon>Parmeliaceae</taxon>
        <taxon>Alectoria</taxon>
    </lineage>
</organism>
<accession>A0A8H3FH60</accession>
<evidence type="ECO:0000256" key="2">
    <source>
        <dbReference type="ARBA" id="ARBA00004604"/>
    </source>
</evidence>
<evidence type="ECO:0000256" key="7">
    <source>
        <dbReference type="ARBA" id="ARBA00023274"/>
    </source>
</evidence>
<gene>
    <name evidence="9" type="primary">NOP16</name>
    <name evidence="9" type="ORF">ALECFALPRED_002140</name>
</gene>
<dbReference type="AlphaFoldDB" id="A0A8H3FH60"/>
<keyword evidence="6" id="KW-0539">Nucleus</keyword>
<reference evidence="9" key="1">
    <citation type="submission" date="2021-03" db="EMBL/GenBank/DDBJ databases">
        <authorList>
            <person name="Tagirdzhanova G."/>
        </authorList>
    </citation>
    <scope>NUCLEOTIDE SEQUENCE</scope>
</reference>
<comment type="caution">
    <text evidence="9">The sequence shown here is derived from an EMBL/GenBank/DDBJ whole genome shotgun (WGS) entry which is preliminary data.</text>
</comment>
<evidence type="ECO:0000256" key="5">
    <source>
        <dbReference type="ARBA" id="ARBA00015522"/>
    </source>
</evidence>
<dbReference type="PANTHER" id="PTHR13243:SF1">
    <property type="entry name" value="NUCLEOLAR PROTEIN 16"/>
    <property type="match status" value="1"/>
</dbReference>
<feature type="compositionally biased region" description="Polar residues" evidence="8">
    <location>
        <begin position="82"/>
        <end position="98"/>
    </location>
</feature>
<name>A0A8H3FH60_9LECA</name>
<feature type="compositionally biased region" description="Acidic residues" evidence="8">
    <location>
        <begin position="130"/>
        <end position="139"/>
    </location>
</feature>
<dbReference type="Pfam" id="PF09420">
    <property type="entry name" value="Nop16"/>
    <property type="match status" value="1"/>
</dbReference>
<dbReference type="EMBL" id="CAJPDR010000159">
    <property type="protein sequence ID" value="CAF9922667.1"/>
    <property type="molecule type" value="Genomic_DNA"/>
</dbReference>
<dbReference type="PANTHER" id="PTHR13243">
    <property type="entry name" value="HSPC111 PROTEIN-RELATED"/>
    <property type="match status" value="1"/>
</dbReference>
<evidence type="ECO:0000256" key="4">
    <source>
        <dbReference type="ARBA" id="ARBA00011187"/>
    </source>
</evidence>
<feature type="compositionally biased region" description="Basic residues" evidence="8">
    <location>
        <begin position="1"/>
        <end position="27"/>
    </location>
</feature>
<evidence type="ECO:0000256" key="3">
    <source>
        <dbReference type="ARBA" id="ARBA00008479"/>
    </source>
</evidence>
<keyword evidence="7" id="KW-0687">Ribonucleoprotein</keyword>
<keyword evidence="10" id="KW-1185">Reference proteome</keyword>
<protein>
    <recommendedName>
        <fullName evidence="5">Nucleolar protein 16</fullName>
    </recommendedName>
</protein>
<feature type="compositionally biased region" description="Basic and acidic residues" evidence="8">
    <location>
        <begin position="112"/>
        <end position="121"/>
    </location>
</feature>
<proteinExistence type="inferred from homology"/>
<evidence type="ECO:0000256" key="1">
    <source>
        <dbReference type="ARBA" id="ARBA00002889"/>
    </source>
</evidence>
<evidence type="ECO:0000256" key="6">
    <source>
        <dbReference type="ARBA" id="ARBA00023242"/>
    </source>
</evidence>
<dbReference type="OrthoDB" id="285729at2759"/>
<feature type="region of interest" description="Disordered" evidence="8">
    <location>
        <begin position="54"/>
        <end position="172"/>
    </location>
</feature>
<comment type="subcellular location">
    <subcellularLocation>
        <location evidence="2">Nucleus</location>
        <location evidence="2">Nucleolus</location>
    </subcellularLocation>
</comment>
<dbReference type="GO" id="GO:0005730">
    <property type="term" value="C:nucleolus"/>
    <property type="evidence" value="ECO:0007669"/>
    <property type="project" value="UniProtKB-SubCell"/>
</dbReference>